<proteinExistence type="inferred from homology"/>
<evidence type="ECO:0000256" key="8">
    <source>
        <dbReference type="SAM" id="MobiDB-lite"/>
    </source>
</evidence>
<feature type="transmembrane region" description="Helical" evidence="9">
    <location>
        <begin position="121"/>
        <end position="139"/>
    </location>
</feature>
<dbReference type="PANTHER" id="PTHR46154:SF4">
    <property type="entry name" value="UREA ACTIVE TRANSPORTER"/>
    <property type="match status" value="1"/>
</dbReference>
<evidence type="ECO:0000256" key="3">
    <source>
        <dbReference type="ARBA" id="ARBA00022448"/>
    </source>
</evidence>
<dbReference type="Proteomes" id="UP000054558">
    <property type="component" value="Unassembled WGS sequence"/>
</dbReference>
<dbReference type="OrthoDB" id="6132759at2759"/>
<evidence type="ECO:0000256" key="1">
    <source>
        <dbReference type="ARBA" id="ARBA00004141"/>
    </source>
</evidence>
<keyword evidence="6 9" id="KW-0472">Membrane</keyword>
<dbReference type="PANTHER" id="PTHR46154">
    <property type="match status" value="1"/>
</dbReference>
<feature type="compositionally biased region" description="Basic and acidic residues" evidence="8">
    <location>
        <begin position="371"/>
        <end position="390"/>
    </location>
</feature>
<sequence>MVCPPDGIGLAKYYTEMAYGSCMRQASFFENKNILSLGFGYAVVLGLGLFFAVFTAALVWLEERYIGTVASSECLQSANVAWKFGQTAHLVFLFFCFMTNCIVTSMLLLGGSSVVNALTGMNIYLACFLIPLGVIFYTLSGGLKATFLASYTHSIFSKAHGTPPCSSSGKIPNPTISISRTDSNTPEELDTRCLQSSAASCPCAALPRGPTEVQDSVLDANGRPCAPRYCSPRGADDVYTVYTSCVHIIVYTTDSDLGSPKAVYNALKAVASKDRVCTGIPDGHKCGPVAGNYKGSYLTMLSNGGLVSWPGLPRPATAGSKPAQHDEQDAGPSLAQQVGRRSGRNQAGAGFADGEGQVEGQGGQAQGGRQGEGHTKPDKTAQLHEMKGGERSGGGKGEPSVMCGGEPVRAVTSSGSAELIAVSSLMTYDIYRTYINPKATGKQILACSRYCVLGFGMFMGVLAIALSKAGVSLGWMYEAMGCFIGSAVIPVALLLLWKKANAIGAIAGSLIGMVAGVITWLVVAQVHNGTLDLYTTGKDGPMLSGNLVAILSSGIIHIGCSLVWPEDFDFEATKAITMVENDALNLPEEEFAPERLSHAKWWIIKWGCCFTFVMLVLWPLATLPAREFNLGYFTFWVTIVLGWGTIASVVIIVLPVYESWGGISIVLSGLFTSDIMYKKIEALDAKIDAILRSNPEYEKAYTHVKAKEMSPPPKD</sequence>
<dbReference type="EMBL" id="DF237067">
    <property type="protein sequence ID" value="GAQ82640.1"/>
    <property type="molecule type" value="Genomic_DNA"/>
</dbReference>
<feature type="compositionally biased region" description="Gly residues" evidence="8">
    <location>
        <begin position="351"/>
        <end position="370"/>
    </location>
</feature>
<feature type="transmembrane region" description="Helical" evidence="9">
    <location>
        <begin position="543"/>
        <end position="564"/>
    </location>
</feature>
<evidence type="ECO:0000256" key="6">
    <source>
        <dbReference type="ARBA" id="ARBA00023136"/>
    </source>
</evidence>
<dbReference type="AlphaFoldDB" id="A0A1Y1HVH9"/>
<dbReference type="InterPro" id="IPR001734">
    <property type="entry name" value="Na/solute_symporter"/>
</dbReference>
<keyword evidence="5 9" id="KW-1133">Transmembrane helix</keyword>
<organism evidence="10 11">
    <name type="scientific">Klebsormidium nitens</name>
    <name type="common">Green alga</name>
    <name type="synonym">Ulothrix nitens</name>
    <dbReference type="NCBI Taxonomy" id="105231"/>
    <lineage>
        <taxon>Eukaryota</taxon>
        <taxon>Viridiplantae</taxon>
        <taxon>Streptophyta</taxon>
        <taxon>Klebsormidiophyceae</taxon>
        <taxon>Klebsormidiales</taxon>
        <taxon>Klebsormidiaceae</taxon>
        <taxon>Klebsormidium</taxon>
    </lineage>
</organism>
<evidence type="ECO:0000313" key="11">
    <source>
        <dbReference type="Proteomes" id="UP000054558"/>
    </source>
</evidence>
<keyword evidence="3" id="KW-0813">Transport</keyword>
<dbReference type="GO" id="GO:0005886">
    <property type="term" value="C:plasma membrane"/>
    <property type="evidence" value="ECO:0000318"/>
    <property type="project" value="GO_Central"/>
</dbReference>
<dbReference type="OMA" id="MTATWIW"/>
<evidence type="ECO:0000256" key="9">
    <source>
        <dbReference type="SAM" id="Phobius"/>
    </source>
</evidence>
<gene>
    <name evidence="10" type="ORF">KFL_001180190</name>
</gene>
<feature type="transmembrane region" description="Helical" evidence="9">
    <location>
        <begin position="450"/>
        <end position="469"/>
    </location>
</feature>
<evidence type="ECO:0000256" key="4">
    <source>
        <dbReference type="ARBA" id="ARBA00022692"/>
    </source>
</evidence>
<feature type="region of interest" description="Disordered" evidence="8">
    <location>
        <begin position="311"/>
        <end position="407"/>
    </location>
</feature>
<feature type="transmembrane region" description="Helical" evidence="9">
    <location>
        <begin position="39"/>
        <end position="61"/>
    </location>
</feature>
<feature type="transmembrane region" description="Helical" evidence="9">
    <location>
        <begin position="633"/>
        <end position="657"/>
    </location>
</feature>
<evidence type="ECO:0000256" key="5">
    <source>
        <dbReference type="ARBA" id="ARBA00022989"/>
    </source>
</evidence>
<comment type="similarity">
    <text evidence="2 7">Belongs to the sodium:solute symporter (SSF) (TC 2.A.21) family.</text>
</comment>
<dbReference type="Gene3D" id="1.20.1730.10">
    <property type="entry name" value="Sodium/glucose cotransporter"/>
    <property type="match status" value="2"/>
</dbReference>
<keyword evidence="4 9" id="KW-0812">Transmembrane</keyword>
<dbReference type="PROSITE" id="PS50283">
    <property type="entry name" value="NA_SOLUT_SYMP_3"/>
    <property type="match status" value="1"/>
</dbReference>
<keyword evidence="11" id="KW-1185">Reference proteome</keyword>
<feature type="transmembrane region" description="Helical" evidence="9">
    <location>
        <begin position="602"/>
        <end position="621"/>
    </location>
</feature>
<dbReference type="GO" id="GO:0071918">
    <property type="term" value="P:urea transmembrane transport"/>
    <property type="evidence" value="ECO:0000318"/>
    <property type="project" value="GO_Central"/>
</dbReference>
<protein>
    <submittedName>
        <fullName evidence="10">Urea transporter</fullName>
    </submittedName>
</protein>
<evidence type="ECO:0000256" key="2">
    <source>
        <dbReference type="ARBA" id="ARBA00006434"/>
    </source>
</evidence>
<feature type="transmembrane region" description="Helical" evidence="9">
    <location>
        <begin position="503"/>
        <end position="523"/>
    </location>
</feature>
<dbReference type="Pfam" id="PF00474">
    <property type="entry name" value="SSF"/>
    <property type="match status" value="1"/>
</dbReference>
<accession>A0A1Y1HVH9</accession>
<feature type="transmembrane region" description="Helical" evidence="9">
    <location>
        <begin position="475"/>
        <end position="496"/>
    </location>
</feature>
<dbReference type="InterPro" id="IPR038377">
    <property type="entry name" value="Na/Glc_symporter_sf"/>
</dbReference>
<evidence type="ECO:0000313" key="10">
    <source>
        <dbReference type="EMBL" id="GAQ82640.1"/>
    </source>
</evidence>
<comment type="subcellular location">
    <subcellularLocation>
        <location evidence="1">Membrane</location>
        <topology evidence="1">Multi-pass membrane protein</topology>
    </subcellularLocation>
</comment>
<feature type="transmembrane region" description="Helical" evidence="9">
    <location>
        <begin position="90"/>
        <end position="109"/>
    </location>
</feature>
<evidence type="ECO:0000256" key="7">
    <source>
        <dbReference type="RuleBase" id="RU362091"/>
    </source>
</evidence>
<dbReference type="STRING" id="105231.A0A1Y1HVH9"/>
<reference evidence="10 11" key="1">
    <citation type="journal article" date="2014" name="Nat. Commun.">
        <title>Klebsormidium flaccidum genome reveals primary factors for plant terrestrial adaptation.</title>
        <authorList>
            <person name="Hori K."/>
            <person name="Maruyama F."/>
            <person name="Fujisawa T."/>
            <person name="Togashi T."/>
            <person name="Yamamoto N."/>
            <person name="Seo M."/>
            <person name="Sato S."/>
            <person name="Yamada T."/>
            <person name="Mori H."/>
            <person name="Tajima N."/>
            <person name="Moriyama T."/>
            <person name="Ikeuchi M."/>
            <person name="Watanabe M."/>
            <person name="Wada H."/>
            <person name="Kobayashi K."/>
            <person name="Saito M."/>
            <person name="Masuda T."/>
            <person name="Sasaki-Sekimoto Y."/>
            <person name="Mashiguchi K."/>
            <person name="Awai K."/>
            <person name="Shimojima M."/>
            <person name="Masuda S."/>
            <person name="Iwai M."/>
            <person name="Nobusawa T."/>
            <person name="Narise T."/>
            <person name="Kondo S."/>
            <person name="Saito H."/>
            <person name="Sato R."/>
            <person name="Murakawa M."/>
            <person name="Ihara Y."/>
            <person name="Oshima-Yamada Y."/>
            <person name="Ohtaka K."/>
            <person name="Satoh M."/>
            <person name="Sonobe K."/>
            <person name="Ishii M."/>
            <person name="Ohtani R."/>
            <person name="Kanamori-Sato M."/>
            <person name="Honoki R."/>
            <person name="Miyazaki D."/>
            <person name="Mochizuki H."/>
            <person name="Umetsu J."/>
            <person name="Higashi K."/>
            <person name="Shibata D."/>
            <person name="Kamiya Y."/>
            <person name="Sato N."/>
            <person name="Nakamura Y."/>
            <person name="Tabata S."/>
            <person name="Ida S."/>
            <person name="Kurokawa K."/>
            <person name="Ohta H."/>
        </authorList>
    </citation>
    <scope>NUCLEOTIDE SEQUENCE [LARGE SCALE GENOMIC DNA]</scope>
    <source>
        <strain evidence="10 11">NIES-2285</strain>
    </source>
</reference>
<name>A0A1Y1HVH9_KLENI</name>
<dbReference type="InterPro" id="IPR031155">
    <property type="entry name" value="DUR"/>
</dbReference>
<dbReference type="GO" id="GO:0015204">
    <property type="term" value="F:urea transmembrane transporter activity"/>
    <property type="evidence" value="ECO:0000318"/>
    <property type="project" value="GO_Central"/>
</dbReference>